<evidence type="ECO:0000313" key="8">
    <source>
        <dbReference type="EMBL" id="CAF0753949.1"/>
    </source>
</evidence>
<dbReference type="Gene3D" id="3.40.50.720">
    <property type="entry name" value="NAD(P)-binding Rossmann-like Domain"/>
    <property type="match status" value="1"/>
</dbReference>
<dbReference type="GO" id="GO:0016616">
    <property type="term" value="F:oxidoreductase activity, acting on the CH-OH group of donors, NAD or NADP as acceptor"/>
    <property type="evidence" value="ECO:0007669"/>
    <property type="project" value="TreeGrafter"/>
</dbReference>
<keyword evidence="5" id="KW-0812">Transmembrane</keyword>
<dbReference type="PANTHER" id="PTHR24322:SF736">
    <property type="entry name" value="RETINOL DEHYDROGENASE 10"/>
    <property type="match status" value="1"/>
</dbReference>
<evidence type="ECO:0000313" key="9">
    <source>
        <dbReference type="EMBL" id="CAF0759187.1"/>
    </source>
</evidence>
<feature type="transmembrane region" description="Helical" evidence="5">
    <location>
        <begin position="6"/>
        <end position="27"/>
    </location>
</feature>
<dbReference type="EMBL" id="CAJNOH010000014">
    <property type="protein sequence ID" value="CAF0753949.1"/>
    <property type="molecule type" value="Genomic_DNA"/>
</dbReference>
<dbReference type="PANTHER" id="PTHR24322">
    <property type="entry name" value="PKSB"/>
    <property type="match status" value="1"/>
</dbReference>
<dbReference type="AlphaFoldDB" id="A0A813Q0P6"/>
<evidence type="ECO:0000313" key="7">
    <source>
        <dbReference type="EMBL" id="CAF0737188.1"/>
    </source>
</evidence>
<dbReference type="EMBL" id="CAJNOL010000009">
    <property type="protein sequence ID" value="CAF0737188.1"/>
    <property type="molecule type" value="Genomic_DNA"/>
</dbReference>
<evidence type="ECO:0000313" key="10">
    <source>
        <dbReference type="EMBL" id="CAF0812809.1"/>
    </source>
</evidence>
<evidence type="ECO:0000256" key="2">
    <source>
        <dbReference type="ARBA" id="ARBA00023002"/>
    </source>
</evidence>
<dbReference type="Proteomes" id="UP000663889">
    <property type="component" value="Unassembled WGS sequence"/>
</dbReference>
<keyword evidence="5" id="KW-1133">Transmembrane helix</keyword>
<comment type="caution">
    <text evidence="9">The sequence shown here is derived from an EMBL/GenBank/DDBJ whole genome shotgun (WGS) entry which is preliminary data.</text>
</comment>
<dbReference type="Proteomes" id="UP000663870">
    <property type="component" value="Unassembled WGS sequence"/>
</dbReference>
<dbReference type="EMBL" id="CAJOBE010000206">
    <property type="protein sequence ID" value="CAF3596069.1"/>
    <property type="molecule type" value="Genomic_DNA"/>
</dbReference>
<dbReference type="PRINTS" id="PR00080">
    <property type="entry name" value="SDRFAMILY"/>
</dbReference>
<name>A0A813Q0P6_9BILA</name>
<protein>
    <submittedName>
        <fullName evidence="9">Uncharacterized protein</fullName>
    </submittedName>
</protein>
<evidence type="ECO:0000256" key="4">
    <source>
        <dbReference type="SAM" id="MobiDB-lite"/>
    </source>
</evidence>
<evidence type="ECO:0000313" key="12">
    <source>
        <dbReference type="EMBL" id="CAF3623591.1"/>
    </source>
</evidence>
<feature type="compositionally biased region" description="Basic and acidic residues" evidence="4">
    <location>
        <begin position="315"/>
        <end position="324"/>
    </location>
</feature>
<accession>A0A813Q0P6</accession>
<evidence type="ECO:0000256" key="3">
    <source>
        <dbReference type="RuleBase" id="RU000363"/>
    </source>
</evidence>
<proteinExistence type="inferred from homology"/>
<dbReference type="Proteomes" id="UP000663864">
    <property type="component" value="Unassembled WGS sequence"/>
</dbReference>
<evidence type="ECO:0000256" key="1">
    <source>
        <dbReference type="ARBA" id="ARBA00006484"/>
    </source>
</evidence>
<dbReference type="Proteomes" id="UP000663854">
    <property type="component" value="Unassembled WGS sequence"/>
</dbReference>
<evidence type="ECO:0000313" key="6">
    <source>
        <dbReference type="EMBL" id="CAF0735756.1"/>
    </source>
</evidence>
<organism evidence="9 13">
    <name type="scientific">Rotaria sordida</name>
    <dbReference type="NCBI Taxonomy" id="392033"/>
    <lineage>
        <taxon>Eukaryota</taxon>
        <taxon>Metazoa</taxon>
        <taxon>Spiralia</taxon>
        <taxon>Gnathifera</taxon>
        <taxon>Rotifera</taxon>
        <taxon>Eurotatoria</taxon>
        <taxon>Bdelloidea</taxon>
        <taxon>Philodinida</taxon>
        <taxon>Philodinidae</taxon>
        <taxon>Rotaria</taxon>
    </lineage>
</organism>
<feature type="compositionally biased region" description="Basic residues" evidence="4">
    <location>
        <begin position="325"/>
        <end position="335"/>
    </location>
</feature>
<feature type="region of interest" description="Disordered" evidence="4">
    <location>
        <begin position="315"/>
        <end position="335"/>
    </location>
</feature>
<reference evidence="9" key="1">
    <citation type="submission" date="2021-02" db="EMBL/GenBank/DDBJ databases">
        <authorList>
            <person name="Nowell W R."/>
        </authorList>
    </citation>
    <scope>NUCLEOTIDE SEQUENCE</scope>
</reference>
<evidence type="ECO:0000256" key="5">
    <source>
        <dbReference type="SAM" id="Phobius"/>
    </source>
</evidence>
<evidence type="ECO:0000313" key="14">
    <source>
        <dbReference type="Proteomes" id="UP000663870"/>
    </source>
</evidence>
<dbReference type="SUPFAM" id="SSF51735">
    <property type="entry name" value="NAD(P)-binding Rossmann-fold domains"/>
    <property type="match status" value="1"/>
</dbReference>
<dbReference type="Pfam" id="PF00106">
    <property type="entry name" value="adh_short"/>
    <property type="match status" value="1"/>
</dbReference>
<dbReference type="EMBL" id="CAJNOU010000022">
    <property type="protein sequence ID" value="CAF0812809.1"/>
    <property type="molecule type" value="Genomic_DNA"/>
</dbReference>
<keyword evidence="2" id="KW-0560">Oxidoreductase</keyword>
<keyword evidence="5" id="KW-0472">Membrane</keyword>
<keyword evidence="14" id="KW-1185">Reference proteome</keyword>
<dbReference type="Proteomes" id="UP000663874">
    <property type="component" value="Unassembled WGS sequence"/>
</dbReference>
<dbReference type="EMBL" id="CAJOBD010000246">
    <property type="protein sequence ID" value="CAF3623591.1"/>
    <property type="molecule type" value="Genomic_DNA"/>
</dbReference>
<comment type="similarity">
    <text evidence="1 3">Belongs to the short-chain dehydrogenases/reductases (SDR) family.</text>
</comment>
<evidence type="ECO:0000313" key="11">
    <source>
        <dbReference type="EMBL" id="CAF3596069.1"/>
    </source>
</evidence>
<sequence>MIDLLGFLRLLINLILYPLAVAFLIFYRCLQWLGFQPTIHDYHDHIVLITGSANGLGREIALAFARAGASLALCDIDDIGNRETQQQCLTMLHTRNSSSRVRIYRVDVTRSADIYACAEKVRYDLGQVTILVANAGFVSGRSLLNESDVDIERTFNVNSLSPIWLIKAFLPYMLDANRGHIVIVSSVLGIHASHGPISYVSSKHASLGLSRSLRLDIHATHPNTRVSVHCICPYIMRTKMFNPLVNHVSLKFLLPVVSPRYAANQVLEAIVWRRNEVILPYHLKYIGIINDFLLPEWLSEWLLYQVSGRRPLDTFHRDNDENTREKRRKHLYTTH</sequence>
<dbReference type="PRINTS" id="PR00081">
    <property type="entry name" value="GDHRDH"/>
</dbReference>
<dbReference type="InterPro" id="IPR002347">
    <property type="entry name" value="SDR_fam"/>
</dbReference>
<dbReference type="EMBL" id="CAJNOL010000008">
    <property type="protein sequence ID" value="CAF0735756.1"/>
    <property type="molecule type" value="Genomic_DNA"/>
</dbReference>
<evidence type="ECO:0000313" key="13">
    <source>
        <dbReference type="Proteomes" id="UP000663864"/>
    </source>
</evidence>
<dbReference type="Proteomes" id="UP000663836">
    <property type="component" value="Unassembled WGS sequence"/>
</dbReference>
<dbReference type="InterPro" id="IPR036291">
    <property type="entry name" value="NAD(P)-bd_dom_sf"/>
</dbReference>
<gene>
    <name evidence="11" type="ORF">FNK824_LOCUS3171</name>
    <name evidence="12" type="ORF">JBS370_LOCUS4912</name>
    <name evidence="6" type="ORF">JXQ802_LOCUS816</name>
    <name evidence="7" type="ORF">JXQ802_LOCUS903</name>
    <name evidence="8" type="ORF">PYM288_LOCUS2245</name>
    <name evidence="10" type="ORF">SEV965_LOCUS1210</name>
    <name evidence="9" type="ORF">ZHD862_LOCUS234</name>
</gene>
<dbReference type="EMBL" id="CAJNOT010000003">
    <property type="protein sequence ID" value="CAF0759187.1"/>
    <property type="molecule type" value="Genomic_DNA"/>
</dbReference>